<proteinExistence type="predicted"/>
<protein>
    <submittedName>
        <fullName evidence="2">Uncharacterized protein</fullName>
    </submittedName>
</protein>
<sequence>MFGVENLPCSFPLLCGWAESLENFLKNSYHNTRLQQINECLDDLTEDNIEWNPYDRKNLPMPIAYGKQRYMELAIIPMYKVEVCLYHKPFIGWKQYQLSKDLKLEMQKWLQGVEGRNKNFRKCKGLQGTGKKNYMEIWGKKLGMGLQDREKISMQTWVQHQDDGHEAHVDGNQHATLEISMQPCVQEDDGNETHENDENETHVDGACSPKKSPEQAMPRWAVQQIISRPFDTPEQEARVRWKLEKFHGIVTYERKKRKARVQDPQHENLNSEVVFIEEIPGHDVFAENLKKIIQLVGALEVKEKTMESLAFLKDCHVEVSGNLERELDTAIEFYLNDSVESADYVEEVDESADFHIMKKSLKEATCPSAWLNDKVEFFTLLNSNSSFFLFLFE</sequence>
<dbReference type="Gramene" id="CDP16961">
    <property type="protein sequence ID" value="CDP16961"/>
    <property type="gene ID" value="GSCOC_T00004777001"/>
</dbReference>
<dbReference type="InParanoid" id="A0A068V8I0"/>
<dbReference type="EMBL" id="HG739225">
    <property type="protein sequence ID" value="CDP16961.1"/>
    <property type="molecule type" value="Genomic_DNA"/>
</dbReference>
<dbReference type="AlphaFoldDB" id="A0A068V8I0"/>
<reference evidence="3" key="1">
    <citation type="journal article" date="2014" name="Science">
        <title>The coffee genome provides insight into the convergent evolution of caffeine biosynthesis.</title>
        <authorList>
            <person name="Denoeud F."/>
            <person name="Carretero-Paulet L."/>
            <person name="Dereeper A."/>
            <person name="Droc G."/>
            <person name="Guyot R."/>
            <person name="Pietrella M."/>
            <person name="Zheng C."/>
            <person name="Alberti A."/>
            <person name="Anthony F."/>
            <person name="Aprea G."/>
            <person name="Aury J.M."/>
            <person name="Bento P."/>
            <person name="Bernard M."/>
            <person name="Bocs S."/>
            <person name="Campa C."/>
            <person name="Cenci A."/>
            <person name="Combes M.C."/>
            <person name="Crouzillat D."/>
            <person name="Da Silva C."/>
            <person name="Daddiego L."/>
            <person name="De Bellis F."/>
            <person name="Dussert S."/>
            <person name="Garsmeur O."/>
            <person name="Gayraud T."/>
            <person name="Guignon V."/>
            <person name="Jahn K."/>
            <person name="Jamilloux V."/>
            <person name="Joet T."/>
            <person name="Labadie K."/>
            <person name="Lan T."/>
            <person name="Leclercq J."/>
            <person name="Lepelley M."/>
            <person name="Leroy T."/>
            <person name="Li L.T."/>
            <person name="Librado P."/>
            <person name="Lopez L."/>
            <person name="Munoz A."/>
            <person name="Noel B."/>
            <person name="Pallavicini A."/>
            <person name="Perrotta G."/>
            <person name="Poncet V."/>
            <person name="Pot D."/>
            <person name="Priyono X."/>
            <person name="Rigoreau M."/>
            <person name="Rouard M."/>
            <person name="Rozas J."/>
            <person name="Tranchant-Dubreuil C."/>
            <person name="VanBuren R."/>
            <person name="Zhang Q."/>
            <person name="Andrade A.C."/>
            <person name="Argout X."/>
            <person name="Bertrand B."/>
            <person name="de Kochko A."/>
            <person name="Graziosi G."/>
            <person name="Henry R.J."/>
            <person name="Jayarama X."/>
            <person name="Ming R."/>
            <person name="Nagai C."/>
            <person name="Rounsley S."/>
            <person name="Sankoff D."/>
            <person name="Giuliano G."/>
            <person name="Albert V.A."/>
            <person name="Wincker P."/>
            <person name="Lashermes P."/>
        </authorList>
    </citation>
    <scope>NUCLEOTIDE SEQUENCE [LARGE SCALE GENOMIC DNA]</scope>
    <source>
        <strain evidence="3">cv. DH200-94</strain>
    </source>
</reference>
<accession>A0A068V8I0</accession>
<dbReference type="Proteomes" id="UP000295252">
    <property type="component" value="Chromosome III"/>
</dbReference>
<feature type="region of interest" description="Disordered" evidence="1">
    <location>
        <begin position="187"/>
        <end position="215"/>
    </location>
</feature>
<keyword evidence="3" id="KW-1185">Reference proteome</keyword>
<feature type="compositionally biased region" description="Basic and acidic residues" evidence="1">
    <location>
        <begin position="191"/>
        <end position="203"/>
    </location>
</feature>
<evidence type="ECO:0000313" key="3">
    <source>
        <dbReference type="Proteomes" id="UP000295252"/>
    </source>
</evidence>
<name>A0A068V8I0_COFCA</name>
<organism evidence="2 3">
    <name type="scientific">Coffea canephora</name>
    <name type="common">Robusta coffee</name>
    <dbReference type="NCBI Taxonomy" id="49390"/>
    <lineage>
        <taxon>Eukaryota</taxon>
        <taxon>Viridiplantae</taxon>
        <taxon>Streptophyta</taxon>
        <taxon>Embryophyta</taxon>
        <taxon>Tracheophyta</taxon>
        <taxon>Spermatophyta</taxon>
        <taxon>Magnoliopsida</taxon>
        <taxon>eudicotyledons</taxon>
        <taxon>Gunneridae</taxon>
        <taxon>Pentapetalae</taxon>
        <taxon>asterids</taxon>
        <taxon>lamiids</taxon>
        <taxon>Gentianales</taxon>
        <taxon>Rubiaceae</taxon>
        <taxon>Ixoroideae</taxon>
        <taxon>Gardenieae complex</taxon>
        <taxon>Bertiereae - Coffeeae clade</taxon>
        <taxon>Coffeeae</taxon>
        <taxon>Coffea</taxon>
    </lineage>
</organism>
<gene>
    <name evidence="2" type="ORF">GSCOC_T00004777001</name>
</gene>
<evidence type="ECO:0000256" key="1">
    <source>
        <dbReference type="SAM" id="MobiDB-lite"/>
    </source>
</evidence>
<evidence type="ECO:0000313" key="2">
    <source>
        <dbReference type="EMBL" id="CDP16961.1"/>
    </source>
</evidence>